<dbReference type="AlphaFoldDB" id="A0A920BSR2"/>
<keyword evidence="1" id="KW-0472">Membrane</keyword>
<keyword evidence="1" id="KW-0812">Transmembrane</keyword>
<name>A0A920BSR2_9BACI</name>
<keyword evidence="3" id="KW-1185">Reference proteome</keyword>
<dbReference type="EMBL" id="BORC01000002">
    <property type="protein sequence ID" value="GIN61188.1"/>
    <property type="molecule type" value="Genomic_DNA"/>
</dbReference>
<evidence type="ECO:0000313" key="2">
    <source>
        <dbReference type="EMBL" id="GIN61188.1"/>
    </source>
</evidence>
<comment type="caution">
    <text evidence="2">The sequence shown here is derived from an EMBL/GenBank/DDBJ whole genome shotgun (WGS) entry which is preliminary data.</text>
</comment>
<sequence>MNMLIAIVLLLLIAALLGTLWLTRRSDEDYRGSTKKNTKNLTIIYAVVILLSLVALGLYISISH</sequence>
<dbReference type="Proteomes" id="UP000682111">
    <property type="component" value="Unassembled WGS sequence"/>
</dbReference>
<accession>A0A920BSR2</accession>
<protein>
    <submittedName>
        <fullName evidence="2">Uncharacterized protein</fullName>
    </submittedName>
</protein>
<dbReference type="RefSeq" id="WP_212933370.1">
    <property type="nucleotide sequence ID" value="NZ_BORC01000002.1"/>
</dbReference>
<keyword evidence="1" id="KW-1133">Transmembrane helix</keyword>
<gene>
    <name evidence="2" type="ORF">J27TS8_11810</name>
</gene>
<proteinExistence type="predicted"/>
<reference evidence="2" key="1">
    <citation type="submission" date="2021-03" db="EMBL/GenBank/DDBJ databases">
        <title>Antimicrobial resistance genes in bacteria isolated from Japanese honey, and their potential for conferring macrolide and lincosamide resistance in the American foulbrood pathogen Paenibacillus larvae.</title>
        <authorList>
            <person name="Okamoto M."/>
            <person name="Kumagai M."/>
            <person name="Kanamori H."/>
            <person name="Takamatsu D."/>
        </authorList>
    </citation>
    <scope>NUCLEOTIDE SEQUENCE</scope>
    <source>
        <strain evidence="2">J27TS8</strain>
    </source>
</reference>
<feature type="transmembrane region" description="Helical" evidence="1">
    <location>
        <begin position="42"/>
        <end position="62"/>
    </location>
</feature>
<organism evidence="2 3">
    <name type="scientific">Robertmurraya siralis</name>
    <dbReference type="NCBI Taxonomy" id="77777"/>
    <lineage>
        <taxon>Bacteria</taxon>
        <taxon>Bacillati</taxon>
        <taxon>Bacillota</taxon>
        <taxon>Bacilli</taxon>
        <taxon>Bacillales</taxon>
        <taxon>Bacillaceae</taxon>
        <taxon>Robertmurraya</taxon>
    </lineage>
</organism>
<evidence type="ECO:0000313" key="3">
    <source>
        <dbReference type="Proteomes" id="UP000682111"/>
    </source>
</evidence>
<evidence type="ECO:0000256" key="1">
    <source>
        <dbReference type="SAM" id="Phobius"/>
    </source>
</evidence>